<evidence type="ECO:0000313" key="8">
    <source>
        <dbReference type="Proteomes" id="UP000694941"/>
    </source>
</evidence>
<evidence type="ECO:0000256" key="4">
    <source>
        <dbReference type="ARBA" id="ARBA00022692"/>
    </source>
</evidence>
<gene>
    <name evidence="9" type="primary">LOC106474278</name>
</gene>
<evidence type="ECO:0000256" key="5">
    <source>
        <dbReference type="ARBA" id="ARBA00022989"/>
    </source>
</evidence>
<comment type="similarity">
    <text evidence="2 7">Belongs to the NKAIN family.</text>
</comment>
<evidence type="ECO:0000256" key="7">
    <source>
        <dbReference type="RuleBase" id="RU368041"/>
    </source>
</evidence>
<dbReference type="RefSeq" id="XP_013790453.1">
    <property type="nucleotide sequence ID" value="XM_013934999.2"/>
</dbReference>
<evidence type="ECO:0000256" key="2">
    <source>
        <dbReference type="ARBA" id="ARBA00006364"/>
    </source>
</evidence>
<keyword evidence="3 7" id="KW-1003">Cell membrane</keyword>
<protein>
    <recommendedName>
        <fullName evidence="7">Sodium/potassium-transporting ATPase subunit beta-1-interacting protein</fullName>
        <shortName evidence="7">Na(+)/K(+)-transporting ATPase subunit beta-1-interacting protein</shortName>
    </recommendedName>
</protein>
<keyword evidence="6 7" id="KW-0472">Membrane</keyword>
<organism evidence="8 9">
    <name type="scientific">Limulus polyphemus</name>
    <name type="common">Atlantic horseshoe crab</name>
    <dbReference type="NCBI Taxonomy" id="6850"/>
    <lineage>
        <taxon>Eukaryota</taxon>
        <taxon>Metazoa</taxon>
        <taxon>Ecdysozoa</taxon>
        <taxon>Arthropoda</taxon>
        <taxon>Chelicerata</taxon>
        <taxon>Merostomata</taxon>
        <taxon>Xiphosura</taxon>
        <taxon>Limulidae</taxon>
        <taxon>Limulus</taxon>
    </lineage>
</organism>
<evidence type="ECO:0000256" key="1">
    <source>
        <dbReference type="ARBA" id="ARBA00004651"/>
    </source>
</evidence>
<dbReference type="Proteomes" id="UP000694941">
    <property type="component" value="Unplaced"/>
</dbReference>
<dbReference type="PANTHER" id="PTHR13084:SF6">
    <property type="entry name" value="SODIUM_POTASSIUM-TRANSPORTING ATPASE SUBUNIT BETA-1-INTERACTING PROTEIN"/>
    <property type="match status" value="1"/>
</dbReference>
<keyword evidence="4 7" id="KW-0812">Transmembrane</keyword>
<reference evidence="9" key="1">
    <citation type="submission" date="2025-08" db="UniProtKB">
        <authorList>
            <consortium name="RefSeq"/>
        </authorList>
    </citation>
    <scope>IDENTIFICATION</scope>
    <source>
        <tissue evidence="9">Muscle</tissue>
    </source>
</reference>
<dbReference type="GeneID" id="106474278"/>
<keyword evidence="5 7" id="KW-1133">Transmembrane helix</keyword>
<feature type="transmembrane region" description="Helical" evidence="7">
    <location>
        <begin position="35"/>
        <end position="54"/>
    </location>
</feature>
<sequence length="182" mass="20994">MWAPIIGNFFHIIAVILGFFGGYHYRPKYLTVYSVWMWIWLGWNIFTICFYLEVGMLSRDSDILNIGTESRSWWEVNGIGCQPMYNFTRNTENHVLFSKPISVEGCLLEYYYVECIQAGIQCLLAVLGFVGALTTLTLCTEEDDTFDFIGGFDTYTAYHSPNKTSHLHLQPIYSEAKYRSAI</sequence>
<comment type="caution">
    <text evidence="7">Lacks conserved residue(s) required for the propagation of feature annotation.</text>
</comment>
<accession>A0ABM1BXB9</accession>
<evidence type="ECO:0000313" key="9">
    <source>
        <dbReference type="RefSeq" id="XP_013790453.1"/>
    </source>
</evidence>
<proteinExistence type="inferred from homology"/>
<name>A0ABM1BXB9_LIMPO</name>
<feature type="transmembrane region" description="Helical" evidence="7">
    <location>
        <begin position="5"/>
        <end position="23"/>
    </location>
</feature>
<dbReference type="InterPro" id="IPR008516">
    <property type="entry name" value="Na/K-Atpase_Interacting"/>
</dbReference>
<dbReference type="PANTHER" id="PTHR13084">
    <property type="entry name" value="T-CELL LYMPHOMA BREAKPOINT-ASSOCIATED TARGET 1-RELATED"/>
    <property type="match status" value="1"/>
</dbReference>
<keyword evidence="8" id="KW-1185">Reference proteome</keyword>
<evidence type="ECO:0000256" key="6">
    <source>
        <dbReference type="ARBA" id="ARBA00023136"/>
    </source>
</evidence>
<evidence type="ECO:0000256" key="3">
    <source>
        <dbReference type="ARBA" id="ARBA00022475"/>
    </source>
</evidence>
<dbReference type="Pfam" id="PF05640">
    <property type="entry name" value="NKAIN"/>
    <property type="match status" value="1"/>
</dbReference>
<comment type="subcellular location">
    <subcellularLocation>
        <location evidence="1 7">Cell membrane</location>
        <topology evidence="1 7">Multi-pass membrane protein</topology>
    </subcellularLocation>
</comment>